<dbReference type="EMBL" id="CAADRP010000391">
    <property type="protein sequence ID" value="VFU27719.1"/>
    <property type="molecule type" value="Genomic_DNA"/>
</dbReference>
<gene>
    <name evidence="1" type="ORF">SVIM_LOCUS85975</name>
</gene>
<protein>
    <recommendedName>
        <fullName evidence="2">TF-B3 domain-containing protein</fullName>
    </recommendedName>
</protein>
<reference evidence="1" key="1">
    <citation type="submission" date="2019-03" db="EMBL/GenBank/DDBJ databases">
        <authorList>
            <person name="Mank J."/>
            <person name="Almeida P."/>
        </authorList>
    </citation>
    <scope>NUCLEOTIDE SEQUENCE</scope>
    <source>
        <strain evidence="1">78183</strain>
    </source>
</reference>
<dbReference type="AlphaFoldDB" id="A0A6N2KWS0"/>
<proteinExistence type="predicted"/>
<sequence>MEEPSSLSNRKSWAFPTLSQGQNSVRFDARDAVGRVWNLKVSLDSRPSKASHHWRLAGACAREDLRVGDRIVLTREVDEEDGVSYEIKTAHEIFKCWAPPRHSKRT</sequence>
<evidence type="ECO:0000313" key="1">
    <source>
        <dbReference type="EMBL" id="VFU27719.1"/>
    </source>
</evidence>
<accession>A0A6N2KWS0</accession>
<name>A0A6N2KWS0_SALVM</name>
<evidence type="ECO:0008006" key="2">
    <source>
        <dbReference type="Google" id="ProtNLM"/>
    </source>
</evidence>
<organism evidence="1">
    <name type="scientific">Salix viminalis</name>
    <name type="common">Common osier</name>
    <name type="synonym">Basket willow</name>
    <dbReference type="NCBI Taxonomy" id="40686"/>
    <lineage>
        <taxon>Eukaryota</taxon>
        <taxon>Viridiplantae</taxon>
        <taxon>Streptophyta</taxon>
        <taxon>Embryophyta</taxon>
        <taxon>Tracheophyta</taxon>
        <taxon>Spermatophyta</taxon>
        <taxon>Magnoliopsida</taxon>
        <taxon>eudicotyledons</taxon>
        <taxon>Gunneridae</taxon>
        <taxon>Pentapetalae</taxon>
        <taxon>rosids</taxon>
        <taxon>fabids</taxon>
        <taxon>Malpighiales</taxon>
        <taxon>Salicaceae</taxon>
        <taxon>Saliceae</taxon>
        <taxon>Salix</taxon>
    </lineage>
</organism>